<keyword evidence="2" id="KW-0479">Metal-binding</keyword>
<organism evidence="14 15">
    <name type="scientific">Chionoecetes opilio</name>
    <name type="common">Atlantic snow crab</name>
    <name type="synonym">Cancer opilio</name>
    <dbReference type="NCBI Taxonomy" id="41210"/>
    <lineage>
        <taxon>Eukaryota</taxon>
        <taxon>Metazoa</taxon>
        <taxon>Ecdysozoa</taxon>
        <taxon>Arthropoda</taxon>
        <taxon>Crustacea</taxon>
        <taxon>Multicrustacea</taxon>
        <taxon>Malacostraca</taxon>
        <taxon>Eumalacostraca</taxon>
        <taxon>Eucarida</taxon>
        <taxon>Decapoda</taxon>
        <taxon>Pleocyemata</taxon>
        <taxon>Brachyura</taxon>
        <taxon>Eubrachyura</taxon>
        <taxon>Majoidea</taxon>
        <taxon>Majidae</taxon>
        <taxon>Chionoecetes</taxon>
    </lineage>
</organism>
<dbReference type="Gene3D" id="3.30.710.10">
    <property type="entry name" value="Potassium Channel Kv1.1, Chain A"/>
    <property type="match status" value="1"/>
</dbReference>
<dbReference type="GO" id="GO:0008406">
    <property type="term" value="P:gonad development"/>
    <property type="evidence" value="ECO:0007669"/>
    <property type="project" value="UniProtKB-ARBA"/>
</dbReference>
<accession>A0A8J5CIF8</accession>
<evidence type="ECO:0000259" key="12">
    <source>
        <dbReference type="PROSITE" id="PS50097"/>
    </source>
</evidence>
<feature type="domain" description="C2H2-type" evidence="13">
    <location>
        <begin position="464"/>
        <end position="491"/>
    </location>
</feature>
<dbReference type="SUPFAM" id="SSF57667">
    <property type="entry name" value="beta-beta-alpha zinc fingers"/>
    <property type="match status" value="2"/>
</dbReference>
<keyword evidence="8" id="KW-0539">Nucleus</keyword>
<feature type="region of interest" description="Disordered" evidence="11">
    <location>
        <begin position="128"/>
        <end position="228"/>
    </location>
</feature>
<dbReference type="FunFam" id="3.30.160.60:FF:001732">
    <property type="entry name" value="Zgc:162936"/>
    <property type="match status" value="1"/>
</dbReference>
<evidence type="ECO:0000256" key="10">
    <source>
        <dbReference type="PROSITE-ProRule" id="PRU00042"/>
    </source>
</evidence>
<dbReference type="GO" id="GO:0005634">
    <property type="term" value="C:nucleus"/>
    <property type="evidence" value="ECO:0007669"/>
    <property type="project" value="UniProtKB-ARBA"/>
</dbReference>
<dbReference type="GO" id="GO:0048813">
    <property type="term" value="P:dendrite morphogenesis"/>
    <property type="evidence" value="ECO:0007669"/>
    <property type="project" value="UniProtKB-ARBA"/>
</dbReference>
<dbReference type="Proteomes" id="UP000770661">
    <property type="component" value="Unassembled WGS sequence"/>
</dbReference>
<feature type="compositionally biased region" description="Basic and acidic residues" evidence="11">
    <location>
        <begin position="189"/>
        <end position="213"/>
    </location>
</feature>
<dbReference type="PROSITE" id="PS50097">
    <property type="entry name" value="BTB"/>
    <property type="match status" value="1"/>
</dbReference>
<evidence type="ECO:0000256" key="8">
    <source>
        <dbReference type="ARBA" id="ARBA00023242"/>
    </source>
</evidence>
<dbReference type="GO" id="GO:0008270">
    <property type="term" value="F:zinc ion binding"/>
    <property type="evidence" value="ECO:0007669"/>
    <property type="project" value="UniProtKB-KW"/>
</dbReference>
<dbReference type="GO" id="GO:0006357">
    <property type="term" value="P:regulation of transcription by RNA polymerase II"/>
    <property type="evidence" value="ECO:0007669"/>
    <property type="project" value="TreeGrafter"/>
</dbReference>
<evidence type="ECO:0000256" key="11">
    <source>
        <dbReference type="SAM" id="MobiDB-lite"/>
    </source>
</evidence>
<dbReference type="GO" id="GO:0045467">
    <property type="term" value="P:R7 cell development"/>
    <property type="evidence" value="ECO:0007669"/>
    <property type="project" value="UniProtKB-ARBA"/>
</dbReference>
<comment type="caution">
    <text evidence="14">The sequence shown here is derived from an EMBL/GenBank/DDBJ whole genome shotgun (WGS) entry which is preliminary data.</text>
</comment>
<evidence type="ECO:0000313" key="14">
    <source>
        <dbReference type="EMBL" id="KAG0722358.1"/>
    </source>
</evidence>
<sequence length="493" mass="54598">MRCYISGTCPSKMVDGMLSLAWNSHSSTFCHMLSTVRDAELYSDVTIACDGKFYPAHKLVLSTCSDYFHKMFERTPCKHPVIVIKDVQCKNMEALLNYMYAGVVNVSQSDLAQLIRAAELLEIKGLAVPDEPPCGSKRPGQTRDTSNSSSPSPKRPRQDEERSSNQKEMALVDSSVASSHSSSSSRRGSGVEEHTNSYGMHDKVNPKQTHSEHWQASTDIPSCTRSEQRGIEQGLDPLKPIAGSQNEVTSGGGIKEEEIELESESGAADMGFEYNSLMSDLVGEGEDTKPHLSASTESFNPSLNEESYSVEAAGPSGLQAWPGLSEEGEPVSQGYSGALPLVSHPGQQPHQIQHMVGSDSECQWEAHGSAQGPVFSLTSSTNKNHYLRKVHHCPFCTYATNFHHNLTKHVRTHTGEKPFPCPRCPFRANQNSSLKRHMHNIHHEADFNYLLLRHIRTHTGEKPYCCPQCSYRTSRKDSLKQHMCIHAQPSKTE</sequence>
<evidence type="ECO:0000259" key="13">
    <source>
        <dbReference type="PROSITE" id="PS50157"/>
    </source>
</evidence>
<dbReference type="PANTHER" id="PTHR23110">
    <property type="entry name" value="BTB DOMAIN TRANSCRIPTION FACTOR"/>
    <property type="match status" value="1"/>
</dbReference>
<dbReference type="SMART" id="SM00355">
    <property type="entry name" value="ZnF_C2H2"/>
    <property type="match status" value="3"/>
</dbReference>
<dbReference type="GO" id="GO:0016199">
    <property type="term" value="P:axon midline choice point recognition"/>
    <property type="evidence" value="ECO:0007669"/>
    <property type="project" value="UniProtKB-ARBA"/>
</dbReference>
<dbReference type="SMART" id="SM00225">
    <property type="entry name" value="BTB"/>
    <property type="match status" value="1"/>
</dbReference>
<gene>
    <name evidence="14" type="primary">lolal_6</name>
    <name evidence="14" type="ORF">GWK47_044608</name>
</gene>
<proteinExistence type="predicted"/>
<evidence type="ECO:0000256" key="5">
    <source>
        <dbReference type="ARBA" id="ARBA00022782"/>
    </source>
</evidence>
<feature type="compositionally biased region" description="Basic and acidic residues" evidence="11">
    <location>
        <begin position="156"/>
        <end position="165"/>
    </location>
</feature>
<evidence type="ECO:0000313" key="15">
    <source>
        <dbReference type="Proteomes" id="UP000770661"/>
    </source>
</evidence>
<feature type="domain" description="C2H2-type" evidence="13">
    <location>
        <begin position="419"/>
        <end position="463"/>
    </location>
</feature>
<dbReference type="InterPro" id="IPR036236">
    <property type="entry name" value="Znf_C2H2_sf"/>
</dbReference>
<keyword evidence="5" id="KW-0221">Differentiation</keyword>
<dbReference type="CDD" id="cd18315">
    <property type="entry name" value="BTB_POZ_BAB-like"/>
    <property type="match status" value="1"/>
</dbReference>
<evidence type="ECO:0000256" key="6">
    <source>
        <dbReference type="ARBA" id="ARBA00022833"/>
    </source>
</evidence>
<dbReference type="PANTHER" id="PTHR23110:SF111">
    <property type="entry name" value="LONGITUDINALS LACKING PROTEIN, ISOFORMS F_I_K_T"/>
    <property type="match status" value="1"/>
</dbReference>
<dbReference type="GO" id="GO:0045476">
    <property type="term" value="P:nurse cell apoptotic process"/>
    <property type="evidence" value="ECO:0007669"/>
    <property type="project" value="UniProtKB-ARBA"/>
</dbReference>
<keyword evidence="15" id="KW-1185">Reference proteome</keyword>
<dbReference type="GO" id="GO:0045893">
    <property type="term" value="P:positive regulation of DNA-templated transcription"/>
    <property type="evidence" value="ECO:0007669"/>
    <property type="project" value="UniProtKB-ARBA"/>
</dbReference>
<dbReference type="GO" id="GO:0005694">
    <property type="term" value="C:chromosome"/>
    <property type="evidence" value="ECO:0007669"/>
    <property type="project" value="UniProtKB-ARBA"/>
</dbReference>
<keyword evidence="3" id="KW-0677">Repeat</keyword>
<dbReference type="Pfam" id="PF00651">
    <property type="entry name" value="BTB"/>
    <property type="match status" value="1"/>
</dbReference>
<name>A0A8J5CIF8_CHIOP</name>
<keyword evidence="1" id="KW-0217">Developmental protein</keyword>
<dbReference type="InterPro" id="IPR000210">
    <property type="entry name" value="BTB/POZ_dom"/>
</dbReference>
<dbReference type="GO" id="GO:0043565">
    <property type="term" value="F:sequence-specific DNA binding"/>
    <property type="evidence" value="ECO:0007669"/>
    <property type="project" value="UniProtKB-ARBA"/>
</dbReference>
<feature type="compositionally biased region" description="Polar residues" evidence="11">
    <location>
        <begin position="214"/>
        <end position="225"/>
    </location>
</feature>
<dbReference type="GO" id="GO:0007464">
    <property type="term" value="P:R3/R4 cell fate commitment"/>
    <property type="evidence" value="ECO:0007669"/>
    <property type="project" value="UniProtKB-ARBA"/>
</dbReference>
<dbReference type="SUPFAM" id="SSF54695">
    <property type="entry name" value="POZ domain"/>
    <property type="match status" value="1"/>
</dbReference>
<keyword evidence="7" id="KW-0524">Neurogenesis</keyword>
<feature type="domain" description="BTB" evidence="12">
    <location>
        <begin position="43"/>
        <end position="108"/>
    </location>
</feature>
<dbReference type="AlphaFoldDB" id="A0A8J5CIF8"/>
<dbReference type="GO" id="GO:0007526">
    <property type="term" value="P:larval somatic muscle development"/>
    <property type="evidence" value="ECO:0007669"/>
    <property type="project" value="UniProtKB-ARBA"/>
</dbReference>
<reference evidence="14" key="1">
    <citation type="submission" date="2020-07" db="EMBL/GenBank/DDBJ databases">
        <title>The High-quality genome of the commercially important snow crab, Chionoecetes opilio.</title>
        <authorList>
            <person name="Jeong J.-H."/>
            <person name="Ryu S."/>
        </authorList>
    </citation>
    <scope>NUCLEOTIDE SEQUENCE</scope>
    <source>
        <strain evidence="14">MADBK_172401_WGS</strain>
        <tissue evidence="14">Digestive gland</tissue>
    </source>
</reference>
<dbReference type="InterPro" id="IPR011333">
    <property type="entry name" value="SKP1/BTB/POZ_sf"/>
</dbReference>
<dbReference type="OrthoDB" id="6077919at2759"/>
<dbReference type="InterPro" id="IPR051095">
    <property type="entry name" value="Dros_DevTransReg"/>
</dbReference>
<feature type="domain" description="C2H2-type" evidence="13">
    <location>
        <begin position="391"/>
        <end position="418"/>
    </location>
</feature>
<evidence type="ECO:0000256" key="7">
    <source>
        <dbReference type="ARBA" id="ARBA00022902"/>
    </source>
</evidence>
<dbReference type="FunFam" id="3.30.160.60:FF:000100">
    <property type="entry name" value="Zinc finger 45-like"/>
    <property type="match status" value="1"/>
</dbReference>
<feature type="compositionally biased region" description="Low complexity" evidence="11">
    <location>
        <begin position="174"/>
        <end position="188"/>
    </location>
</feature>
<keyword evidence="6" id="KW-0862">Zinc</keyword>
<evidence type="ECO:0000256" key="9">
    <source>
        <dbReference type="ARBA" id="ARBA00037382"/>
    </source>
</evidence>
<evidence type="ECO:0000256" key="2">
    <source>
        <dbReference type="ARBA" id="ARBA00022723"/>
    </source>
</evidence>
<dbReference type="PROSITE" id="PS50157">
    <property type="entry name" value="ZINC_FINGER_C2H2_2"/>
    <property type="match status" value="3"/>
</dbReference>
<dbReference type="Gene3D" id="3.30.160.60">
    <property type="entry name" value="Classic Zinc Finger"/>
    <property type="match status" value="4"/>
</dbReference>
<evidence type="ECO:0000256" key="4">
    <source>
        <dbReference type="ARBA" id="ARBA00022771"/>
    </source>
</evidence>
<dbReference type="EMBL" id="JACEEZ010009686">
    <property type="protein sequence ID" value="KAG0722358.1"/>
    <property type="molecule type" value="Genomic_DNA"/>
</dbReference>
<comment type="function">
    <text evidence="9">Putative transcription factor required for axon growth and guidance in the central and peripheral nervous systems. Repels CNS axons away from the midline by promoting the expression of the midline repellent sli and its receptor robo.</text>
</comment>
<dbReference type="GO" id="GO:0035167">
    <property type="term" value="P:larval lymph gland hemopoiesis"/>
    <property type="evidence" value="ECO:0007669"/>
    <property type="project" value="UniProtKB-ARBA"/>
</dbReference>
<keyword evidence="4 10" id="KW-0863">Zinc-finger</keyword>
<dbReference type="InterPro" id="IPR013087">
    <property type="entry name" value="Znf_C2H2_type"/>
</dbReference>
<evidence type="ECO:0000256" key="3">
    <source>
        <dbReference type="ARBA" id="ARBA00022737"/>
    </source>
</evidence>
<evidence type="ECO:0000256" key="1">
    <source>
        <dbReference type="ARBA" id="ARBA00022473"/>
    </source>
</evidence>
<protein>
    <submittedName>
        <fullName evidence="14">Longitudinals lacking protein-like</fullName>
    </submittedName>
</protein>